<dbReference type="PANTHER" id="PTHR30572">
    <property type="entry name" value="MEMBRANE COMPONENT OF TRANSPORTER-RELATED"/>
    <property type="match status" value="1"/>
</dbReference>
<dbReference type="AlphaFoldDB" id="A0A7W3R5T6"/>
<protein>
    <submittedName>
        <fullName evidence="10">Putative ABC transport system permease protein</fullName>
    </submittedName>
</protein>
<dbReference type="GO" id="GO:0022857">
    <property type="term" value="F:transmembrane transporter activity"/>
    <property type="evidence" value="ECO:0007669"/>
    <property type="project" value="TreeGrafter"/>
</dbReference>
<evidence type="ECO:0000259" key="8">
    <source>
        <dbReference type="Pfam" id="PF02687"/>
    </source>
</evidence>
<feature type="transmembrane region" description="Helical" evidence="7">
    <location>
        <begin position="273"/>
        <end position="297"/>
    </location>
</feature>
<evidence type="ECO:0000256" key="1">
    <source>
        <dbReference type="ARBA" id="ARBA00004651"/>
    </source>
</evidence>
<feature type="transmembrane region" description="Helical" evidence="7">
    <location>
        <begin position="318"/>
        <end position="351"/>
    </location>
</feature>
<comment type="similarity">
    <text evidence="6">Belongs to the ABC-4 integral membrane protein family.</text>
</comment>
<evidence type="ECO:0000256" key="2">
    <source>
        <dbReference type="ARBA" id="ARBA00022475"/>
    </source>
</evidence>
<dbReference type="EMBL" id="JACJII010000001">
    <property type="protein sequence ID" value="MBA9001453.1"/>
    <property type="molecule type" value="Genomic_DNA"/>
</dbReference>
<feature type="transmembrane region" description="Helical" evidence="7">
    <location>
        <begin position="21"/>
        <end position="41"/>
    </location>
</feature>
<keyword evidence="5 7" id="KW-0472">Membrane</keyword>
<keyword evidence="4 7" id="KW-1133">Transmembrane helix</keyword>
<dbReference type="Proteomes" id="UP000539313">
    <property type="component" value="Unassembled WGS sequence"/>
</dbReference>
<sequence>MRAAESFRVAWEALRVNRLRSALTMFGVVVGVAAVVVLVAIGSGARDLVEREIEGLGSNLVFVAPGDLASGTASTVSRLTLEDVEYLHRTLGEHTDIAVSLSSGETVRAGRNEAFATVVGTNEALPRVFDRPLRPGGRHLTETDVQTRRRVVVLGARTAEQIFGDVDPVGRQVAIAGGARFRVVGVFEELGETFGQTRDTELHMPVTTAQRLLGVDTVDYLALRAASADDIPALQREVVDALERRHPGERFSAISQTQLLGTVGTVLNALTGVLAAIAAISLLVGGVGVSNIMLVSVRERTREIGLRKALGARRRDVLAQFLTEAVLLTSIGGICGIALGVGGALAIAWASPVPASVAWWSPALAFAVSAAVGIFFGVVPARRAARLDPVTALRTE</sequence>
<keyword evidence="3 7" id="KW-0812">Transmembrane</keyword>
<dbReference type="PANTHER" id="PTHR30572:SF4">
    <property type="entry name" value="ABC TRANSPORTER PERMEASE YTRF"/>
    <property type="match status" value="1"/>
</dbReference>
<dbReference type="Pfam" id="PF12704">
    <property type="entry name" value="MacB_PCD"/>
    <property type="match status" value="1"/>
</dbReference>
<feature type="domain" description="ABC3 transporter permease C-terminal" evidence="8">
    <location>
        <begin position="276"/>
        <end position="389"/>
    </location>
</feature>
<proteinExistence type="inferred from homology"/>
<organism evidence="10 11">
    <name type="scientific">Thermomonospora cellulosilytica</name>
    <dbReference type="NCBI Taxonomy" id="1411118"/>
    <lineage>
        <taxon>Bacteria</taxon>
        <taxon>Bacillati</taxon>
        <taxon>Actinomycetota</taxon>
        <taxon>Actinomycetes</taxon>
        <taxon>Streptosporangiales</taxon>
        <taxon>Thermomonosporaceae</taxon>
        <taxon>Thermomonospora</taxon>
    </lineage>
</organism>
<feature type="domain" description="MacB-like periplasmic core" evidence="9">
    <location>
        <begin position="21"/>
        <end position="239"/>
    </location>
</feature>
<evidence type="ECO:0000313" key="10">
    <source>
        <dbReference type="EMBL" id="MBA9001453.1"/>
    </source>
</evidence>
<evidence type="ECO:0000259" key="9">
    <source>
        <dbReference type="Pfam" id="PF12704"/>
    </source>
</evidence>
<dbReference type="InterPro" id="IPR003838">
    <property type="entry name" value="ABC3_permease_C"/>
</dbReference>
<keyword evidence="2" id="KW-1003">Cell membrane</keyword>
<comment type="caution">
    <text evidence="10">The sequence shown here is derived from an EMBL/GenBank/DDBJ whole genome shotgun (WGS) entry which is preliminary data.</text>
</comment>
<dbReference type="RefSeq" id="WP_182703741.1">
    <property type="nucleotide sequence ID" value="NZ_JACJII010000001.1"/>
</dbReference>
<evidence type="ECO:0000256" key="3">
    <source>
        <dbReference type="ARBA" id="ARBA00022692"/>
    </source>
</evidence>
<evidence type="ECO:0000256" key="7">
    <source>
        <dbReference type="SAM" id="Phobius"/>
    </source>
</evidence>
<reference evidence="10 11" key="1">
    <citation type="submission" date="2020-08" db="EMBL/GenBank/DDBJ databases">
        <title>Sequencing the genomes of 1000 actinobacteria strains.</title>
        <authorList>
            <person name="Klenk H.-P."/>
        </authorList>
    </citation>
    <scope>NUCLEOTIDE SEQUENCE [LARGE SCALE GENOMIC DNA]</scope>
    <source>
        <strain evidence="10 11">DSM 45823</strain>
    </source>
</reference>
<evidence type="ECO:0000256" key="6">
    <source>
        <dbReference type="ARBA" id="ARBA00038076"/>
    </source>
</evidence>
<name>A0A7W3R5T6_9ACTN</name>
<feature type="transmembrane region" description="Helical" evidence="7">
    <location>
        <begin position="357"/>
        <end position="379"/>
    </location>
</feature>
<comment type="subcellular location">
    <subcellularLocation>
        <location evidence="1">Cell membrane</location>
        <topology evidence="1">Multi-pass membrane protein</topology>
    </subcellularLocation>
</comment>
<dbReference type="Pfam" id="PF02687">
    <property type="entry name" value="FtsX"/>
    <property type="match status" value="1"/>
</dbReference>
<gene>
    <name evidence="10" type="ORF">HNR21_000335</name>
</gene>
<evidence type="ECO:0000313" key="11">
    <source>
        <dbReference type="Proteomes" id="UP000539313"/>
    </source>
</evidence>
<dbReference type="InterPro" id="IPR025857">
    <property type="entry name" value="MacB_PCD"/>
</dbReference>
<keyword evidence="11" id="KW-1185">Reference proteome</keyword>
<evidence type="ECO:0000256" key="4">
    <source>
        <dbReference type="ARBA" id="ARBA00022989"/>
    </source>
</evidence>
<dbReference type="InterPro" id="IPR050250">
    <property type="entry name" value="Macrolide_Exporter_MacB"/>
</dbReference>
<evidence type="ECO:0000256" key="5">
    <source>
        <dbReference type="ARBA" id="ARBA00023136"/>
    </source>
</evidence>
<dbReference type="GO" id="GO:0005886">
    <property type="term" value="C:plasma membrane"/>
    <property type="evidence" value="ECO:0007669"/>
    <property type="project" value="UniProtKB-SubCell"/>
</dbReference>
<accession>A0A7W3R5T6</accession>